<dbReference type="Gene3D" id="4.10.240.10">
    <property type="entry name" value="Zn(2)-C6 fungal-type DNA-binding domain"/>
    <property type="match status" value="1"/>
</dbReference>
<sequence>MYPIRRFKAHRKVKCDESRPQCSHCERLNLECKWQPQSGITAARPMPAAPGSSGPGRSPAVPSHANDASVSPAASVVQPLQAVDEIFDYASFMWDAGDA</sequence>
<dbReference type="Pfam" id="PF00172">
    <property type="entry name" value="Zn_clus"/>
    <property type="match status" value="1"/>
</dbReference>
<feature type="domain" description="Zn(2)-C6 fungal-type" evidence="3">
    <location>
        <begin position="11"/>
        <end position="37"/>
    </location>
</feature>
<dbReference type="InterPro" id="IPR036864">
    <property type="entry name" value="Zn2-C6_fun-type_DNA-bd_sf"/>
</dbReference>
<protein>
    <recommendedName>
        <fullName evidence="3">Zn(2)-C6 fungal-type domain-containing protein</fullName>
    </recommendedName>
</protein>
<dbReference type="InterPro" id="IPR001138">
    <property type="entry name" value="Zn2Cys6_DnaBD"/>
</dbReference>
<evidence type="ECO:0000256" key="1">
    <source>
        <dbReference type="ARBA" id="ARBA00023242"/>
    </source>
</evidence>
<dbReference type="GO" id="GO:0000981">
    <property type="term" value="F:DNA-binding transcription factor activity, RNA polymerase II-specific"/>
    <property type="evidence" value="ECO:0007669"/>
    <property type="project" value="InterPro"/>
</dbReference>
<evidence type="ECO:0000256" key="2">
    <source>
        <dbReference type="SAM" id="MobiDB-lite"/>
    </source>
</evidence>
<reference evidence="4 5" key="1">
    <citation type="journal article" date="2019" name="PLoS ONE">
        <title>Comparative genome analysis indicates high evolutionary potential of pathogenicity genes in Colletotrichum tanaceti.</title>
        <authorList>
            <person name="Lelwala R.V."/>
            <person name="Korhonen P.K."/>
            <person name="Young N.D."/>
            <person name="Scott J.B."/>
            <person name="Ades P.A."/>
            <person name="Gasser R.B."/>
            <person name="Taylor P.W.J."/>
        </authorList>
    </citation>
    <scope>NUCLEOTIDE SEQUENCE [LARGE SCALE GENOMIC DNA]</scope>
    <source>
        <strain evidence="4">BRIP57314</strain>
    </source>
</reference>
<keyword evidence="5" id="KW-1185">Reference proteome</keyword>
<comment type="caution">
    <text evidence="4">The sequence shown here is derived from an EMBL/GenBank/DDBJ whole genome shotgun (WGS) entry which is preliminary data.</text>
</comment>
<keyword evidence="1" id="KW-0539">Nucleus</keyword>
<accession>A0A4U6X123</accession>
<dbReference type="SUPFAM" id="SSF57701">
    <property type="entry name" value="Zn2/Cys6 DNA-binding domain"/>
    <property type="match status" value="1"/>
</dbReference>
<feature type="region of interest" description="Disordered" evidence="2">
    <location>
        <begin position="41"/>
        <end position="74"/>
    </location>
</feature>
<name>A0A4U6X123_9PEZI</name>
<dbReference type="Proteomes" id="UP000310108">
    <property type="component" value="Unassembled WGS sequence"/>
</dbReference>
<feature type="compositionally biased region" description="Low complexity" evidence="2">
    <location>
        <begin position="42"/>
        <end position="60"/>
    </location>
</feature>
<dbReference type="GO" id="GO:0008270">
    <property type="term" value="F:zinc ion binding"/>
    <property type="evidence" value="ECO:0007669"/>
    <property type="project" value="InterPro"/>
</dbReference>
<dbReference type="AlphaFoldDB" id="A0A4U6X123"/>
<dbReference type="EMBL" id="PJEX01000628">
    <property type="protein sequence ID" value="TKW49061.1"/>
    <property type="molecule type" value="Genomic_DNA"/>
</dbReference>
<dbReference type="STRING" id="1306861.A0A4U6X123"/>
<evidence type="ECO:0000313" key="4">
    <source>
        <dbReference type="EMBL" id="TKW49061.1"/>
    </source>
</evidence>
<evidence type="ECO:0000259" key="3">
    <source>
        <dbReference type="Pfam" id="PF00172"/>
    </source>
</evidence>
<dbReference type="CDD" id="cd00067">
    <property type="entry name" value="GAL4"/>
    <property type="match status" value="1"/>
</dbReference>
<organism evidence="4 5">
    <name type="scientific">Colletotrichum tanaceti</name>
    <dbReference type="NCBI Taxonomy" id="1306861"/>
    <lineage>
        <taxon>Eukaryota</taxon>
        <taxon>Fungi</taxon>
        <taxon>Dikarya</taxon>
        <taxon>Ascomycota</taxon>
        <taxon>Pezizomycotina</taxon>
        <taxon>Sordariomycetes</taxon>
        <taxon>Hypocreomycetidae</taxon>
        <taxon>Glomerellales</taxon>
        <taxon>Glomerellaceae</taxon>
        <taxon>Colletotrichum</taxon>
        <taxon>Colletotrichum destructivum species complex</taxon>
    </lineage>
</organism>
<proteinExistence type="predicted"/>
<gene>
    <name evidence="4" type="ORF">CTA1_8596</name>
</gene>
<evidence type="ECO:0000313" key="5">
    <source>
        <dbReference type="Proteomes" id="UP000310108"/>
    </source>
</evidence>